<keyword evidence="3" id="KW-1185">Reference proteome</keyword>
<dbReference type="EMBL" id="FQUC01000002">
    <property type="protein sequence ID" value="SHE90141.1"/>
    <property type="molecule type" value="Genomic_DNA"/>
</dbReference>
<evidence type="ECO:0000313" key="3">
    <source>
        <dbReference type="Proteomes" id="UP000184480"/>
    </source>
</evidence>
<proteinExistence type="predicted"/>
<dbReference type="SUPFAM" id="SSF52540">
    <property type="entry name" value="P-loop containing nucleoside triphosphate hydrolases"/>
    <property type="match status" value="1"/>
</dbReference>
<dbReference type="RefSeq" id="WP_062184002.1">
    <property type="nucleotide sequence ID" value="NZ_BBXL01000024.1"/>
</dbReference>
<dbReference type="Gene3D" id="3.40.50.300">
    <property type="entry name" value="P-loop containing nucleotide triphosphate hydrolases"/>
    <property type="match status" value="1"/>
</dbReference>
<gene>
    <name evidence="2" type="ORF">SAMN05444362_102448</name>
</gene>
<accession>A0A1M4X9Q5</accession>
<evidence type="ECO:0000313" key="2">
    <source>
        <dbReference type="EMBL" id="SHE90141.1"/>
    </source>
</evidence>
<dbReference type="InterPro" id="IPR027417">
    <property type="entry name" value="P-loop_NTPase"/>
</dbReference>
<sequence length="1417" mass="167585">MSINWNNIRPLNNSLNDGFEELICQLAEQEDLKTKKHFFRIGKPDGGKECYWELEDGSLIMWQAKYFTASLSTTQWSQIEKSIKTAIDSHPFLSKYYICLPIDRPDAKVKGQKSMLEKWMSKVKEWKIHSQTVLGKEIEIIYWGNFELVERLSKKEHEGLKYFWFNQEEFSDDWFDYKNEESINALGARYSKELNFELPIAKIFDGLSRDKDFKTQHDTKYNKLLENYRKIRIAIDNDTIKTLVKQLDEEIKKIRILYESIEFLNNDLISYDKLNCLLEELSTISSNIEDQLEELRDKQEKGKEKTDYYNRAYNHEISGIRNFGYELHELQSFYNGITCSLSNNPFLMIWGEAGCGKSHLLADIINKRKEKGQQSLLILGEHFSTKELPWTQILNNFLRKQNIDELTFLGALNAKAGSNQSRIIIFIDALNEGEGRDIWPKNLKSFIKSIKRYPWLGLVVSIRDSYFKLIAPEKEINLDLIQKIQHDGFADNEYEAVKLFFKYYDITLPSTPLLNPEFHNPLFLKLYCLSLHEQGLHEVPLGYEGITNIIDTFLSSINYKLSKPENLFFDENLNLVKQAVNDIILYTIDNEVDYVPYQEANKIINELFKDQCSKREPYLNRLISEGVFNKNLHWDEKGKYFDVIYLAYQRFQDHFTVSSLLEKYLNLDHPESSFKSGRLFEIVKDSRSLYRNQNLIEALSIQLPEKINKELFELIPSLKQYDLIAKAFIQSLIWRKVERISDEVSSYVNDVILYNDHLFDDFFETTLSVSVKPNFYFNAERIHSYLMQFSLSERDLTWTIWLQNKYKNEKYNISSIQRLIDWAWDEEELSYLSDDSILLTSTTLSWFLVSANRYLRDAATKALVCILKDRMHLLLVLLDNFKDVNDPYVLERLYAVSYGCTLHSVDKNSIKNLAEYVYNQIFMPKIVYPHILLRDYARGIIEYALYFNIEIKIDTKKVRPPYKSKKLPSRFPSNKAIDNKYEPKDDTGNYTGKLWGSTAILRSMTTEYGRGTGGYGDFGRYVFQRALDDWQVNYNGLSNYAIQRIFELGYDPKLFTDFDKRQGSGRHAGHNERIGKKYQWIVFYELLARVSDQFPLTDESDWDNPKSTILYDGPWYPYIRDIDPTIIIREKKSDKYEKYPPQWWFNRELVFGTSSKKEWIKDRNDIPKPENIIEVIDQLGENWIWLEIHPEWNEETPIGENKYDISYKRLWMEIQSYLLPKSDINKLKRNYTEIDRFPSTRSLYQIFSREYYWSPAFKFFNKPYYEGEDWSEITKNRYKNAITKVRRTTEFFNWEEEFDCSKEMAIQYYYPSQIIADGLNLNYSSNDAEFINDIGELICFDPSVNNKGISGLLIKKQPLLEWLDKNSLVLIWNVYGEKQIIGNYSRKEDHIGRLNISGLYTLDKDEKIRGRIAVEEE</sequence>
<reference evidence="3" key="1">
    <citation type="submission" date="2016-11" db="EMBL/GenBank/DDBJ databases">
        <authorList>
            <person name="Varghese N."/>
            <person name="Submissions S."/>
        </authorList>
    </citation>
    <scope>NUCLEOTIDE SEQUENCE [LARGE SCALE GENOMIC DNA]</scope>
    <source>
        <strain evidence="3">DSM 27370</strain>
    </source>
</reference>
<name>A0A1M4X9Q5_9BACT</name>
<dbReference type="STRING" id="1346286.SAMN05444362_102448"/>
<dbReference type="OrthoDB" id="9757917at2"/>
<feature type="coiled-coil region" evidence="1">
    <location>
        <begin position="274"/>
        <end position="305"/>
    </location>
</feature>
<organism evidence="2 3">
    <name type="scientific">Dysgonomonas macrotermitis</name>
    <dbReference type="NCBI Taxonomy" id="1346286"/>
    <lineage>
        <taxon>Bacteria</taxon>
        <taxon>Pseudomonadati</taxon>
        <taxon>Bacteroidota</taxon>
        <taxon>Bacteroidia</taxon>
        <taxon>Bacteroidales</taxon>
        <taxon>Dysgonomonadaceae</taxon>
        <taxon>Dysgonomonas</taxon>
    </lineage>
</organism>
<evidence type="ECO:0000256" key="1">
    <source>
        <dbReference type="SAM" id="Coils"/>
    </source>
</evidence>
<protein>
    <submittedName>
        <fullName evidence="2">Uncharacterized protein</fullName>
    </submittedName>
</protein>
<keyword evidence="1" id="KW-0175">Coiled coil</keyword>
<dbReference type="Proteomes" id="UP000184480">
    <property type="component" value="Unassembled WGS sequence"/>
</dbReference>